<evidence type="ECO:0000256" key="1">
    <source>
        <dbReference type="ARBA" id="ARBA00023002"/>
    </source>
</evidence>
<dbReference type="PANTHER" id="PTHR34598">
    <property type="entry name" value="BLL6449 PROTEIN"/>
    <property type="match status" value="1"/>
</dbReference>
<dbReference type="PROSITE" id="PS50405">
    <property type="entry name" value="GST_CTER"/>
    <property type="match status" value="1"/>
</dbReference>
<dbReference type="GO" id="GO:0016491">
    <property type="term" value="F:oxidoreductase activity"/>
    <property type="evidence" value="ECO:0007669"/>
    <property type="project" value="UniProtKB-KW"/>
</dbReference>
<dbReference type="SUPFAM" id="SSF52833">
    <property type="entry name" value="Thioredoxin-like"/>
    <property type="match status" value="1"/>
</dbReference>
<dbReference type="InterPro" id="IPR044053">
    <property type="entry name" value="AsaB-like"/>
</dbReference>
<dbReference type="NCBIfam" id="NF041278">
    <property type="entry name" value="CmcJ_NvfI_EfuI"/>
    <property type="match status" value="1"/>
</dbReference>
<dbReference type="Proteomes" id="UP001310594">
    <property type="component" value="Unassembled WGS sequence"/>
</dbReference>
<dbReference type="PROSITE" id="PS50404">
    <property type="entry name" value="GST_NTER"/>
    <property type="match status" value="1"/>
</dbReference>
<reference evidence="5" key="1">
    <citation type="submission" date="2023-08" db="EMBL/GenBank/DDBJ databases">
        <title>Black Yeasts Isolated from many extreme environments.</title>
        <authorList>
            <person name="Coleine C."/>
            <person name="Stajich J.E."/>
            <person name="Selbmann L."/>
        </authorList>
    </citation>
    <scope>NUCLEOTIDE SEQUENCE</scope>
    <source>
        <strain evidence="5">CCFEE 5810</strain>
    </source>
</reference>
<evidence type="ECO:0000259" key="3">
    <source>
        <dbReference type="PROSITE" id="PS50404"/>
    </source>
</evidence>
<feature type="domain" description="GST N-terminal" evidence="3">
    <location>
        <begin position="1"/>
        <end position="81"/>
    </location>
</feature>
<dbReference type="PANTHER" id="PTHR34598:SF3">
    <property type="entry name" value="OXIDOREDUCTASE AN1597"/>
    <property type="match status" value="1"/>
</dbReference>
<evidence type="ECO:0000256" key="2">
    <source>
        <dbReference type="ARBA" id="ARBA00023604"/>
    </source>
</evidence>
<dbReference type="Gene3D" id="3.40.30.10">
    <property type="entry name" value="Glutaredoxin"/>
    <property type="match status" value="1"/>
</dbReference>
<organism evidence="5 6">
    <name type="scientific">Elasticomyces elasticus</name>
    <dbReference type="NCBI Taxonomy" id="574655"/>
    <lineage>
        <taxon>Eukaryota</taxon>
        <taxon>Fungi</taxon>
        <taxon>Dikarya</taxon>
        <taxon>Ascomycota</taxon>
        <taxon>Pezizomycotina</taxon>
        <taxon>Dothideomycetes</taxon>
        <taxon>Dothideomycetidae</taxon>
        <taxon>Mycosphaerellales</taxon>
        <taxon>Teratosphaeriaceae</taxon>
        <taxon>Elasticomyces</taxon>
    </lineage>
</organism>
<evidence type="ECO:0000313" key="6">
    <source>
        <dbReference type="Proteomes" id="UP001310594"/>
    </source>
</evidence>
<dbReference type="AlphaFoldDB" id="A0AAN7WAE0"/>
<dbReference type="SFLD" id="SFLDG00358">
    <property type="entry name" value="Main_(cytGST)"/>
    <property type="match status" value="1"/>
</dbReference>
<comment type="similarity">
    <text evidence="2">Belongs to the asaB hydroxylase/desaturase family.</text>
</comment>
<protein>
    <recommendedName>
        <fullName evidence="7">Glutathione transferase</fullName>
    </recommendedName>
</protein>
<gene>
    <name evidence="5" type="ORF">LTR97_006761</name>
</gene>
<proteinExistence type="inferred from homology"/>
<evidence type="ECO:0000259" key="4">
    <source>
        <dbReference type="PROSITE" id="PS50405"/>
    </source>
</evidence>
<name>A0AAN7WAE0_9PEZI</name>
<evidence type="ECO:0000313" key="5">
    <source>
        <dbReference type="EMBL" id="KAK5699112.1"/>
    </source>
</evidence>
<dbReference type="InterPro" id="IPR036282">
    <property type="entry name" value="Glutathione-S-Trfase_C_sf"/>
</dbReference>
<dbReference type="SFLD" id="SFLDS00019">
    <property type="entry name" value="Glutathione_Transferase_(cytos"/>
    <property type="match status" value="1"/>
</dbReference>
<comment type="caution">
    <text evidence="5">The sequence shown here is derived from an EMBL/GenBank/DDBJ whole genome shotgun (WGS) entry which is preliminary data.</text>
</comment>
<dbReference type="Pfam" id="PF00043">
    <property type="entry name" value="GST_C"/>
    <property type="match status" value="1"/>
</dbReference>
<dbReference type="InterPro" id="IPR004045">
    <property type="entry name" value="Glutathione_S-Trfase_N"/>
</dbReference>
<feature type="domain" description="GST C-terminal" evidence="4">
    <location>
        <begin position="87"/>
        <end position="220"/>
    </location>
</feature>
<sequence length="510" mass="58461">MLEVYLDPCTINCRKVLAGLDLLDTKYNLHEMNYFKGEQKSEDFIKINPMATIPAAVDGDLTITESNAILQYAADHSDHVEKAYPKDTKKRAEINTWLLWEASAWFSTCYTHVVQYVVQPIMGGEPNEEIIKAEAPQWNKLAGILNDQLSKTKYITGDDVTIADIAIASPMHMWEASRLPIDKYPNLQRWYADIEKLPSWQKTQGAVQKSILDLLPKNQANGGGQQSKQNGTTENSIRATLNYTKALDDQLTEIYFYEDAEGKYKNVNEPGNDAQEVNITDGWHRAKEFSYDKHGFSLHDFSSSYNGAWEDESRVKNHLYPEIVSFLKHTTGAKEVLVFDHTIRTKKNANKAITQESNTTQRAPVRLVHCDYTNDSAPLRVKQLLGDRADDLLSRRVAFFNVWKPLARVEEMPLAMCDVTTSPPEDYFKLFLRYRERTGENYVMRQTTPNSHKWWYFPGMNSNQVILLKTFDSEQDGRARFVGHSAFEDPTSKPDAPERESIEIRTIVFF</sequence>
<accession>A0AAN7WAE0</accession>
<dbReference type="InterPro" id="IPR010987">
    <property type="entry name" value="Glutathione-S-Trfase_C-like"/>
</dbReference>
<dbReference type="InterPro" id="IPR036249">
    <property type="entry name" value="Thioredoxin-like_sf"/>
</dbReference>
<dbReference type="SUPFAM" id="SSF47616">
    <property type="entry name" value="GST C-terminal domain-like"/>
    <property type="match status" value="1"/>
</dbReference>
<dbReference type="Gene3D" id="1.20.1050.10">
    <property type="match status" value="1"/>
</dbReference>
<dbReference type="EMBL" id="JAVRQU010000009">
    <property type="protein sequence ID" value="KAK5699112.1"/>
    <property type="molecule type" value="Genomic_DNA"/>
</dbReference>
<dbReference type="InterPro" id="IPR004046">
    <property type="entry name" value="GST_C"/>
</dbReference>
<dbReference type="InterPro" id="IPR040079">
    <property type="entry name" value="Glutathione_S-Trfase"/>
</dbReference>
<evidence type="ECO:0008006" key="7">
    <source>
        <dbReference type="Google" id="ProtNLM"/>
    </source>
</evidence>
<dbReference type="Pfam" id="PF02798">
    <property type="entry name" value="GST_N"/>
    <property type="match status" value="1"/>
</dbReference>
<keyword evidence="1" id="KW-0560">Oxidoreductase</keyword>